<accession>A0AAV9HI27</accession>
<proteinExistence type="predicted"/>
<name>A0AAV9HI27_9PEZI</name>
<keyword evidence="1" id="KW-0732">Signal</keyword>
<evidence type="ECO:0000256" key="1">
    <source>
        <dbReference type="SAM" id="SignalP"/>
    </source>
</evidence>
<evidence type="ECO:0008006" key="4">
    <source>
        <dbReference type="Google" id="ProtNLM"/>
    </source>
</evidence>
<organism evidence="2 3">
    <name type="scientific">Cladorrhinum samala</name>
    <dbReference type="NCBI Taxonomy" id="585594"/>
    <lineage>
        <taxon>Eukaryota</taxon>
        <taxon>Fungi</taxon>
        <taxon>Dikarya</taxon>
        <taxon>Ascomycota</taxon>
        <taxon>Pezizomycotina</taxon>
        <taxon>Sordariomycetes</taxon>
        <taxon>Sordariomycetidae</taxon>
        <taxon>Sordariales</taxon>
        <taxon>Podosporaceae</taxon>
        <taxon>Cladorrhinum</taxon>
    </lineage>
</organism>
<keyword evidence="3" id="KW-1185">Reference proteome</keyword>
<reference evidence="2" key="2">
    <citation type="submission" date="2023-06" db="EMBL/GenBank/DDBJ databases">
        <authorList>
            <consortium name="Lawrence Berkeley National Laboratory"/>
            <person name="Mondo S.J."/>
            <person name="Hensen N."/>
            <person name="Bonometti L."/>
            <person name="Westerberg I."/>
            <person name="Brannstrom I.O."/>
            <person name="Guillou S."/>
            <person name="Cros-Aarteil S."/>
            <person name="Calhoun S."/>
            <person name="Haridas S."/>
            <person name="Kuo A."/>
            <person name="Pangilinan J."/>
            <person name="Riley R."/>
            <person name="Labutti K."/>
            <person name="Andreopoulos B."/>
            <person name="Lipzen A."/>
            <person name="Chen C."/>
            <person name="Yanf M."/>
            <person name="Daum C."/>
            <person name="Ng V."/>
            <person name="Clum A."/>
            <person name="Steindorff A."/>
            <person name="Ohm R."/>
            <person name="Martin F."/>
            <person name="Silar P."/>
            <person name="Natvig D."/>
            <person name="Lalanne C."/>
            <person name="Gautier V."/>
            <person name="Ament-Velasquez S.L."/>
            <person name="Kruys A."/>
            <person name="Hutchinson M.I."/>
            <person name="Powell A.J."/>
            <person name="Barry K."/>
            <person name="Miller A.N."/>
            <person name="Grigoriev I.V."/>
            <person name="Debuchy R."/>
            <person name="Gladieux P."/>
            <person name="Thoren M.H."/>
            <person name="Johannesson H."/>
        </authorList>
    </citation>
    <scope>NUCLEOTIDE SEQUENCE</scope>
    <source>
        <strain evidence="2">PSN324</strain>
    </source>
</reference>
<feature type="signal peptide" evidence="1">
    <location>
        <begin position="1"/>
        <end position="20"/>
    </location>
</feature>
<comment type="caution">
    <text evidence="2">The sequence shown here is derived from an EMBL/GenBank/DDBJ whole genome shotgun (WGS) entry which is preliminary data.</text>
</comment>
<sequence>MLALTPLQTLILTLGAAASAQQLAIIETNPTFFSGRDCYDGASTYAIIDFGAQHAPYSASNCTPRGNVLSTAGGLDVSCANGRWSNGWKVCQGFGVVAVHNGRGQYQACVADDTTIFNCPVAISCWTNKVRKWKCTGSWIQA</sequence>
<dbReference type="Proteomes" id="UP001321749">
    <property type="component" value="Unassembled WGS sequence"/>
</dbReference>
<reference evidence="2" key="1">
    <citation type="journal article" date="2023" name="Mol. Phylogenet. Evol.">
        <title>Genome-scale phylogeny and comparative genomics of the fungal order Sordariales.</title>
        <authorList>
            <person name="Hensen N."/>
            <person name="Bonometti L."/>
            <person name="Westerberg I."/>
            <person name="Brannstrom I.O."/>
            <person name="Guillou S."/>
            <person name="Cros-Aarteil S."/>
            <person name="Calhoun S."/>
            <person name="Haridas S."/>
            <person name="Kuo A."/>
            <person name="Mondo S."/>
            <person name="Pangilinan J."/>
            <person name="Riley R."/>
            <person name="LaButti K."/>
            <person name="Andreopoulos B."/>
            <person name="Lipzen A."/>
            <person name="Chen C."/>
            <person name="Yan M."/>
            <person name="Daum C."/>
            <person name="Ng V."/>
            <person name="Clum A."/>
            <person name="Steindorff A."/>
            <person name="Ohm R.A."/>
            <person name="Martin F."/>
            <person name="Silar P."/>
            <person name="Natvig D.O."/>
            <person name="Lalanne C."/>
            <person name="Gautier V."/>
            <person name="Ament-Velasquez S.L."/>
            <person name="Kruys A."/>
            <person name="Hutchinson M.I."/>
            <person name="Powell A.J."/>
            <person name="Barry K."/>
            <person name="Miller A.N."/>
            <person name="Grigoriev I.V."/>
            <person name="Debuchy R."/>
            <person name="Gladieux P."/>
            <person name="Hiltunen Thoren M."/>
            <person name="Johannesson H."/>
        </authorList>
    </citation>
    <scope>NUCLEOTIDE SEQUENCE</scope>
    <source>
        <strain evidence="2">PSN324</strain>
    </source>
</reference>
<dbReference type="EMBL" id="MU865026">
    <property type="protein sequence ID" value="KAK4459839.1"/>
    <property type="molecule type" value="Genomic_DNA"/>
</dbReference>
<evidence type="ECO:0000313" key="3">
    <source>
        <dbReference type="Proteomes" id="UP001321749"/>
    </source>
</evidence>
<protein>
    <recommendedName>
        <fullName evidence="4">Secreted protein</fullName>
    </recommendedName>
</protein>
<gene>
    <name evidence="2" type="ORF">QBC42DRAFT_334068</name>
</gene>
<dbReference type="AlphaFoldDB" id="A0AAV9HI27"/>
<evidence type="ECO:0000313" key="2">
    <source>
        <dbReference type="EMBL" id="KAK4459839.1"/>
    </source>
</evidence>
<feature type="chain" id="PRO_5043361967" description="Secreted protein" evidence="1">
    <location>
        <begin position="21"/>
        <end position="142"/>
    </location>
</feature>